<keyword evidence="3" id="KW-1185">Reference proteome</keyword>
<dbReference type="AlphaFoldDB" id="A0AAN8XD79"/>
<reference evidence="2 3" key="1">
    <citation type="submission" date="2023-11" db="EMBL/GenBank/DDBJ databases">
        <title>Halocaridina rubra genome assembly.</title>
        <authorList>
            <person name="Smith C."/>
        </authorList>
    </citation>
    <scope>NUCLEOTIDE SEQUENCE [LARGE SCALE GENOMIC DNA]</scope>
    <source>
        <strain evidence="2">EP-1</strain>
        <tissue evidence="2">Whole</tissue>
    </source>
</reference>
<evidence type="ECO:0000313" key="3">
    <source>
        <dbReference type="Proteomes" id="UP001381693"/>
    </source>
</evidence>
<feature type="region of interest" description="Disordered" evidence="1">
    <location>
        <begin position="18"/>
        <end position="44"/>
    </location>
</feature>
<comment type="caution">
    <text evidence="2">The sequence shown here is derived from an EMBL/GenBank/DDBJ whole genome shotgun (WGS) entry which is preliminary data.</text>
</comment>
<accession>A0AAN8XD79</accession>
<protein>
    <submittedName>
        <fullName evidence="2">Uncharacterized protein</fullName>
    </submittedName>
</protein>
<dbReference type="Proteomes" id="UP001381693">
    <property type="component" value="Unassembled WGS sequence"/>
</dbReference>
<sequence>MSKIEILTVVESLSFKLPNRKTGKRTKKGEREGGERERRGQRGSRLQQVISKIIEFELSLFQQGPAEDCEFQLCPTEELGPIKI</sequence>
<evidence type="ECO:0000256" key="1">
    <source>
        <dbReference type="SAM" id="MobiDB-lite"/>
    </source>
</evidence>
<gene>
    <name evidence="2" type="ORF">SK128_016830</name>
</gene>
<proteinExistence type="predicted"/>
<organism evidence="2 3">
    <name type="scientific">Halocaridina rubra</name>
    <name type="common">Hawaiian red shrimp</name>
    <dbReference type="NCBI Taxonomy" id="373956"/>
    <lineage>
        <taxon>Eukaryota</taxon>
        <taxon>Metazoa</taxon>
        <taxon>Ecdysozoa</taxon>
        <taxon>Arthropoda</taxon>
        <taxon>Crustacea</taxon>
        <taxon>Multicrustacea</taxon>
        <taxon>Malacostraca</taxon>
        <taxon>Eumalacostraca</taxon>
        <taxon>Eucarida</taxon>
        <taxon>Decapoda</taxon>
        <taxon>Pleocyemata</taxon>
        <taxon>Caridea</taxon>
        <taxon>Atyoidea</taxon>
        <taxon>Atyidae</taxon>
        <taxon>Halocaridina</taxon>
    </lineage>
</organism>
<dbReference type="EMBL" id="JAXCGZ010009464">
    <property type="protein sequence ID" value="KAK7077159.1"/>
    <property type="molecule type" value="Genomic_DNA"/>
</dbReference>
<evidence type="ECO:0000313" key="2">
    <source>
        <dbReference type="EMBL" id="KAK7077159.1"/>
    </source>
</evidence>
<feature type="compositionally biased region" description="Basic residues" evidence="1">
    <location>
        <begin position="18"/>
        <end position="28"/>
    </location>
</feature>
<name>A0AAN8XD79_HALRR</name>
<feature type="compositionally biased region" description="Basic and acidic residues" evidence="1">
    <location>
        <begin position="29"/>
        <end position="40"/>
    </location>
</feature>